<gene>
    <name evidence="5" type="primary">CD226</name>
</gene>
<dbReference type="InParanoid" id="A0A6P8Q3T0"/>
<keyword evidence="2" id="KW-1133">Transmembrane helix</keyword>
<dbReference type="PANTHER" id="PTHR47011:SF1">
    <property type="entry name" value="CD226 ANTIGEN"/>
    <property type="match status" value="1"/>
</dbReference>
<name>A0A6P8Q3T0_GEOSA</name>
<dbReference type="CTD" id="10666"/>
<feature type="domain" description="Ig-like" evidence="3">
    <location>
        <begin position="1"/>
        <end position="79"/>
    </location>
</feature>
<dbReference type="InterPro" id="IPR042842">
    <property type="entry name" value="CD226"/>
</dbReference>
<dbReference type="KEGG" id="gsh:117355890"/>
<dbReference type="SMART" id="SM00406">
    <property type="entry name" value="IGv"/>
    <property type="match status" value="2"/>
</dbReference>
<dbReference type="Gene3D" id="2.60.40.10">
    <property type="entry name" value="Immunoglobulins"/>
    <property type="match status" value="2"/>
</dbReference>
<keyword evidence="2" id="KW-0812">Transmembrane</keyword>
<dbReference type="InterPro" id="IPR013783">
    <property type="entry name" value="Ig-like_fold"/>
</dbReference>
<dbReference type="AlphaFoldDB" id="A0A6P8Q3T0"/>
<evidence type="ECO:0000256" key="2">
    <source>
        <dbReference type="SAM" id="Phobius"/>
    </source>
</evidence>
<dbReference type="SUPFAM" id="SSF48726">
    <property type="entry name" value="Immunoglobulin"/>
    <property type="match status" value="2"/>
</dbReference>
<dbReference type="PROSITE" id="PS50835">
    <property type="entry name" value="IG_LIKE"/>
    <property type="match status" value="2"/>
</dbReference>
<keyword evidence="2" id="KW-0472">Membrane</keyword>
<accession>A0A6P8Q3T0</accession>
<keyword evidence="4" id="KW-1185">Reference proteome</keyword>
<dbReference type="GO" id="GO:0002891">
    <property type="term" value="P:positive regulation of immunoglobulin mediated immune response"/>
    <property type="evidence" value="ECO:0007669"/>
    <property type="project" value="TreeGrafter"/>
</dbReference>
<reference evidence="5" key="1">
    <citation type="submission" date="2025-08" db="UniProtKB">
        <authorList>
            <consortium name="RefSeq"/>
        </authorList>
    </citation>
    <scope>IDENTIFICATION</scope>
</reference>
<evidence type="ECO:0000256" key="1">
    <source>
        <dbReference type="SAM" id="MobiDB-lite"/>
    </source>
</evidence>
<evidence type="ECO:0000313" key="4">
    <source>
        <dbReference type="Proteomes" id="UP000515159"/>
    </source>
</evidence>
<feature type="region of interest" description="Disordered" evidence="1">
    <location>
        <begin position="252"/>
        <end position="287"/>
    </location>
</feature>
<evidence type="ECO:0000313" key="5">
    <source>
        <dbReference type="RefSeq" id="XP_033790864.1"/>
    </source>
</evidence>
<sequence length="307" mass="35173">MILECVYPGSAKVTQVSWFKERASQKISVAVANSIYGVYIDERYKERVELANVSSSSSDMSLRFHRTSVADTGYYYCSVHTFPDGIWEKTIKVINSEEFEVTMEPLYHILAELEQNVTFSCQYTLGDKVKQVTWEKIREGQMDIMGLCNLSEGKYYGANYKQRLTLHCSNPMNSSTVVIQEVSVADEGLYRCYFDGITGNQTFLISLTIHKETRHPLLISLIAGGAGLLLILILISVTVYLQKRKRKRKKEMLQSKCKFSTQRPPDNSYGRPVYPNTKRKTRVPASTQKEDIYMNCPEFSRKPKTRT</sequence>
<dbReference type="SMART" id="SM00408">
    <property type="entry name" value="IGc2"/>
    <property type="match status" value="1"/>
</dbReference>
<dbReference type="InterPro" id="IPR036179">
    <property type="entry name" value="Ig-like_dom_sf"/>
</dbReference>
<protein>
    <submittedName>
        <fullName evidence="5">CD226 antigen</fullName>
    </submittedName>
</protein>
<feature type="transmembrane region" description="Helical" evidence="2">
    <location>
        <begin position="217"/>
        <end position="241"/>
    </location>
</feature>
<proteinExistence type="predicted"/>
<dbReference type="GO" id="GO:0009897">
    <property type="term" value="C:external side of plasma membrane"/>
    <property type="evidence" value="ECO:0007669"/>
    <property type="project" value="TreeGrafter"/>
</dbReference>
<evidence type="ECO:0000259" key="3">
    <source>
        <dbReference type="PROSITE" id="PS50835"/>
    </source>
</evidence>
<dbReference type="InterPro" id="IPR007110">
    <property type="entry name" value="Ig-like_dom"/>
</dbReference>
<dbReference type="Proteomes" id="UP000515159">
    <property type="component" value="Chromosome 2"/>
</dbReference>
<dbReference type="InterPro" id="IPR003599">
    <property type="entry name" value="Ig_sub"/>
</dbReference>
<feature type="domain" description="Ig-like" evidence="3">
    <location>
        <begin position="115"/>
        <end position="208"/>
    </location>
</feature>
<dbReference type="SMART" id="SM00409">
    <property type="entry name" value="IG"/>
    <property type="match status" value="2"/>
</dbReference>
<dbReference type="OrthoDB" id="9937217at2759"/>
<dbReference type="PANTHER" id="PTHR47011">
    <property type="entry name" value="CD226 ANTIGEN"/>
    <property type="match status" value="1"/>
</dbReference>
<dbReference type="RefSeq" id="XP_033790864.1">
    <property type="nucleotide sequence ID" value="XM_033934973.1"/>
</dbReference>
<dbReference type="FunCoup" id="A0A6P8Q3T0">
    <property type="interactions" value="238"/>
</dbReference>
<dbReference type="InterPro" id="IPR003598">
    <property type="entry name" value="Ig_sub2"/>
</dbReference>
<dbReference type="GeneID" id="117355890"/>
<dbReference type="GO" id="GO:0002729">
    <property type="term" value="P:positive regulation of natural killer cell cytokine production"/>
    <property type="evidence" value="ECO:0007669"/>
    <property type="project" value="InterPro"/>
</dbReference>
<dbReference type="Pfam" id="PF07686">
    <property type="entry name" value="V-set"/>
    <property type="match status" value="2"/>
</dbReference>
<dbReference type="GO" id="GO:0050839">
    <property type="term" value="F:cell adhesion molecule binding"/>
    <property type="evidence" value="ECO:0007669"/>
    <property type="project" value="TreeGrafter"/>
</dbReference>
<dbReference type="InterPro" id="IPR013106">
    <property type="entry name" value="Ig_V-set"/>
</dbReference>
<organism evidence="4 5">
    <name type="scientific">Geotrypetes seraphini</name>
    <name type="common">Gaboon caecilian</name>
    <name type="synonym">Caecilia seraphini</name>
    <dbReference type="NCBI Taxonomy" id="260995"/>
    <lineage>
        <taxon>Eukaryota</taxon>
        <taxon>Metazoa</taxon>
        <taxon>Chordata</taxon>
        <taxon>Craniata</taxon>
        <taxon>Vertebrata</taxon>
        <taxon>Euteleostomi</taxon>
        <taxon>Amphibia</taxon>
        <taxon>Gymnophiona</taxon>
        <taxon>Geotrypetes</taxon>
    </lineage>
</organism>